<dbReference type="GO" id="GO:0004674">
    <property type="term" value="F:protein serine/threonine kinase activity"/>
    <property type="evidence" value="ECO:0007669"/>
    <property type="project" value="TreeGrafter"/>
</dbReference>
<dbReference type="AlphaFoldDB" id="A0A7S3R1K1"/>
<evidence type="ECO:0000259" key="2">
    <source>
        <dbReference type="PROSITE" id="PS50011"/>
    </source>
</evidence>
<dbReference type="InterPro" id="IPR008271">
    <property type="entry name" value="Ser/Thr_kinase_AS"/>
</dbReference>
<dbReference type="GO" id="GO:0005524">
    <property type="term" value="F:ATP binding"/>
    <property type="evidence" value="ECO:0007669"/>
    <property type="project" value="InterPro"/>
</dbReference>
<dbReference type="InterPro" id="IPR011009">
    <property type="entry name" value="Kinase-like_dom_sf"/>
</dbReference>
<dbReference type="InterPro" id="IPR001245">
    <property type="entry name" value="Ser-Thr/Tyr_kinase_cat_dom"/>
</dbReference>
<dbReference type="InterPro" id="IPR051681">
    <property type="entry name" value="Ser/Thr_Kinases-Pseudokinases"/>
</dbReference>
<reference evidence="3" key="1">
    <citation type="submission" date="2021-01" db="EMBL/GenBank/DDBJ databases">
        <authorList>
            <person name="Corre E."/>
            <person name="Pelletier E."/>
            <person name="Niang G."/>
            <person name="Scheremetjew M."/>
            <person name="Finn R."/>
            <person name="Kale V."/>
            <person name="Holt S."/>
            <person name="Cochrane G."/>
            <person name="Meng A."/>
            <person name="Brown T."/>
            <person name="Cohen L."/>
        </authorList>
    </citation>
    <scope>NUCLEOTIDE SEQUENCE</scope>
    <source>
        <strain evidence="3">CCMP1320</strain>
    </source>
</reference>
<dbReference type="PROSITE" id="PS00108">
    <property type="entry name" value="PROTEIN_KINASE_ST"/>
    <property type="match status" value="1"/>
</dbReference>
<dbReference type="PANTHER" id="PTHR44329:SF289">
    <property type="entry name" value="SERINE_THREONINE-PROTEIN KINASE VIK"/>
    <property type="match status" value="1"/>
</dbReference>
<dbReference type="SMART" id="SM00220">
    <property type="entry name" value="S_TKc"/>
    <property type="match status" value="1"/>
</dbReference>
<dbReference type="PANTHER" id="PTHR44329">
    <property type="entry name" value="SERINE/THREONINE-PROTEIN KINASE TNNI3K-RELATED"/>
    <property type="match status" value="1"/>
</dbReference>
<protein>
    <recommendedName>
        <fullName evidence="2">Protein kinase domain-containing protein</fullName>
    </recommendedName>
</protein>
<feature type="compositionally biased region" description="Polar residues" evidence="1">
    <location>
        <begin position="45"/>
        <end position="54"/>
    </location>
</feature>
<gene>
    <name evidence="3" type="ORF">DTER00134_LOCUS14508</name>
</gene>
<feature type="domain" description="Protein kinase" evidence="2">
    <location>
        <begin position="113"/>
        <end position="536"/>
    </location>
</feature>
<organism evidence="3">
    <name type="scientific">Dunaliella tertiolecta</name>
    <name type="common">Green alga</name>
    <dbReference type="NCBI Taxonomy" id="3047"/>
    <lineage>
        <taxon>Eukaryota</taxon>
        <taxon>Viridiplantae</taxon>
        <taxon>Chlorophyta</taxon>
        <taxon>core chlorophytes</taxon>
        <taxon>Chlorophyceae</taxon>
        <taxon>CS clade</taxon>
        <taxon>Chlamydomonadales</taxon>
        <taxon>Dunaliellaceae</taxon>
        <taxon>Dunaliella</taxon>
    </lineage>
</organism>
<name>A0A7S3R1K1_DUNTE</name>
<sequence length="554" mass="61226">MGKRVRLPPLVPSGTGQMDKGANAIAEKEDEEEEEEEEEEKLPSRKSTNLSDPGTTEKGPELADGTPKERRISTLSGRFQMAGNKIMAANKVASAFVTLRDQKEVNELHPRQLHTIKQLGEGAFATVSLCVLLPGASLNRSFTVPGHARGGPGNVRPSSWSNKSFSQPNARISRDFGNAAALAHTSETKPLVAVKCLKPGTSIPAEDFDSFVREAALTRKLKHRYIVDYIGVGYNDDSSEKAKQESMFIVQEYMNGGTLKSKVSKQMLSPSNTVYSNKQALEWMLQLAEALAYLHSANPKVIHRDLKLENVLLTSRDQAASQQIAKLADFGLVAFVRKAEARKAKANQIDPPKMPSKGMQEQKRLMNGAQAAMQHMGTFERPSMLNKLKRISTRAPILTKINEGNQDKAHSKSAKLQSSVLQVNVGAQLSGRTGSYMYMSPEMFRNEDYSEKVDVFSFGVMLYEVIHRYLVICSISNQGTQEEIEDYARVISMGYRPPLGDNCPTELRDLIRSCWAQNPSDRPSMDQVVQKLKAMLENGIVESMPAEAGCCVIQ</sequence>
<dbReference type="PROSITE" id="PS50011">
    <property type="entry name" value="PROTEIN_KINASE_DOM"/>
    <property type="match status" value="1"/>
</dbReference>
<evidence type="ECO:0000313" key="3">
    <source>
        <dbReference type="EMBL" id="CAE0499435.1"/>
    </source>
</evidence>
<accession>A0A7S3R1K1</accession>
<dbReference type="Gene3D" id="1.10.510.10">
    <property type="entry name" value="Transferase(Phosphotransferase) domain 1"/>
    <property type="match status" value="2"/>
</dbReference>
<dbReference type="SUPFAM" id="SSF56112">
    <property type="entry name" value="Protein kinase-like (PK-like)"/>
    <property type="match status" value="1"/>
</dbReference>
<feature type="compositionally biased region" description="Acidic residues" evidence="1">
    <location>
        <begin position="28"/>
        <end position="40"/>
    </location>
</feature>
<feature type="compositionally biased region" description="Basic and acidic residues" evidence="1">
    <location>
        <begin position="58"/>
        <end position="69"/>
    </location>
</feature>
<proteinExistence type="predicted"/>
<dbReference type="EMBL" id="HBIP01024217">
    <property type="protein sequence ID" value="CAE0499435.1"/>
    <property type="molecule type" value="Transcribed_RNA"/>
</dbReference>
<dbReference type="InterPro" id="IPR000719">
    <property type="entry name" value="Prot_kinase_dom"/>
</dbReference>
<dbReference type="Pfam" id="PF00069">
    <property type="entry name" value="Pkinase"/>
    <property type="match status" value="1"/>
</dbReference>
<feature type="region of interest" description="Disordered" evidence="1">
    <location>
        <begin position="1"/>
        <end position="69"/>
    </location>
</feature>
<evidence type="ECO:0000256" key="1">
    <source>
        <dbReference type="SAM" id="MobiDB-lite"/>
    </source>
</evidence>
<dbReference type="Pfam" id="PF07714">
    <property type="entry name" value="PK_Tyr_Ser-Thr"/>
    <property type="match status" value="1"/>
</dbReference>